<dbReference type="CDD" id="cd00093">
    <property type="entry name" value="HTH_XRE"/>
    <property type="match status" value="1"/>
</dbReference>
<dbReference type="InterPro" id="IPR010982">
    <property type="entry name" value="Lambda_DNA-bd_dom_sf"/>
</dbReference>
<dbReference type="Proteomes" id="UP001486626">
    <property type="component" value="Unassembled WGS sequence"/>
</dbReference>
<dbReference type="EMBL" id="JAQJCQ010000011">
    <property type="protein sequence ID" value="MEL4892553.1"/>
    <property type="molecule type" value="Genomic_DNA"/>
</dbReference>
<protein>
    <submittedName>
        <fullName evidence="2">XRE family transcriptional regulator</fullName>
    </submittedName>
</protein>
<comment type="caution">
    <text evidence="2">The sequence shown here is derived from an EMBL/GenBank/DDBJ whole genome shotgun (WGS) entry which is preliminary data.</text>
</comment>
<evidence type="ECO:0000313" key="2">
    <source>
        <dbReference type="EMBL" id="MEL4892553.1"/>
    </source>
</evidence>
<dbReference type="RefSeq" id="WP_193314258.1">
    <property type="nucleotide sequence ID" value="NZ_JAQQHX010000011.1"/>
</dbReference>
<organism evidence="2 3">
    <name type="scientific">Xanthomonas protegens</name>
    <dbReference type="NCBI Taxonomy" id="3380705"/>
    <lineage>
        <taxon>Bacteria</taxon>
        <taxon>Pseudomonadati</taxon>
        <taxon>Pseudomonadota</taxon>
        <taxon>Gammaproteobacteria</taxon>
        <taxon>Lysobacterales</taxon>
        <taxon>Lysobacteraceae</taxon>
        <taxon>Xanthomonas</taxon>
    </lineage>
</organism>
<dbReference type="Pfam" id="PF01381">
    <property type="entry name" value="HTH_3"/>
    <property type="match status" value="1"/>
</dbReference>
<dbReference type="PROSITE" id="PS50943">
    <property type="entry name" value="HTH_CROC1"/>
    <property type="match status" value="1"/>
</dbReference>
<dbReference type="SUPFAM" id="SSF47413">
    <property type="entry name" value="lambda repressor-like DNA-binding domains"/>
    <property type="match status" value="1"/>
</dbReference>
<dbReference type="InterPro" id="IPR001387">
    <property type="entry name" value="Cro/C1-type_HTH"/>
</dbReference>
<name>A0ABU9LDP2_9XANT</name>
<evidence type="ECO:0000259" key="1">
    <source>
        <dbReference type="PROSITE" id="PS50943"/>
    </source>
</evidence>
<keyword evidence="3" id="KW-1185">Reference proteome</keyword>
<accession>A0ABU9LDP2</accession>
<proteinExistence type="predicted"/>
<dbReference type="SMART" id="SM00530">
    <property type="entry name" value="HTH_XRE"/>
    <property type="match status" value="1"/>
</dbReference>
<sequence>MRLEDFLSARGLQGHADVQQAFQDALRSLPLAALREAAGLTQKEIATQLGKSQAAVSKFEGRGDFLLSTLFQYVQALSGTVDLSISLGRSSFTLSPTEDDGDVYFRLAQKELAPAAAITKREGSVAYIWAQSQNLDSRQSTARRSGYSSMPNRAGYTQANEALTQLAANDEAEPIAA</sequence>
<evidence type="ECO:0000313" key="3">
    <source>
        <dbReference type="Proteomes" id="UP001486626"/>
    </source>
</evidence>
<feature type="domain" description="HTH cro/C1-type" evidence="1">
    <location>
        <begin position="31"/>
        <end position="84"/>
    </location>
</feature>
<dbReference type="Gene3D" id="1.10.260.40">
    <property type="entry name" value="lambda repressor-like DNA-binding domains"/>
    <property type="match status" value="1"/>
</dbReference>
<gene>
    <name evidence="2" type="ORF">PIQ37_14090</name>
</gene>
<reference evidence="2 3" key="1">
    <citation type="journal article" date="2024" name="FEMS Microbiol. Lett.">
        <title>Xanthomonas protegens sp. nov., a novel rice seed-associated bacterium, provides in vivo protection against X. oryzae pv. oryzae, the bacterial leaf blight pathogen.</title>
        <authorList>
            <person name="Rana R."/>
            <person name="Sharma A."/>
            <person name="Madhavan V.N."/>
            <person name="Korpole S."/>
            <person name="Sonti R.V."/>
            <person name="Patel H.K."/>
            <person name="Patil P.B."/>
        </authorList>
    </citation>
    <scope>NUCLEOTIDE SEQUENCE [LARGE SCALE GENOMIC DNA]</scope>
    <source>
        <strain evidence="2 3">PPL118</strain>
    </source>
</reference>